<evidence type="ECO:0000256" key="2">
    <source>
        <dbReference type="ARBA" id="ARBA00038934"/>
    </source>
</evidence>
<feature type="region of interest" description="Disordered" evidence="3">
    <location>
        <begin position="668"/>
        <end position="869"/>
    </location>
</feature>
<feature type="compositionally biased region" description="Low complexity" evidence="3">
    <location>
        <begin position="749"/>
        <end position="761"/>
    </location>
</feature>
<dbReference type="EMBL" id="JANEYF010005770">
    <property type="protein sequence ID" value="KAJ8926826.1"/>
    <property type="molecule type" value="Genomic_DNA"/>
</dbReference>
<feature type="compositionally biased region" description="Low complexity" evidence="3">
    <location>
        <begin position="728"/>
        <end position="739"/>
    </location>
</feature>
<protein>
    <recommendedName>
        <fullName evidence="2">glycogenin glucosyltransferase</fullName>
        <ecNumber evidence="2">2.4.1.186</ecNumber>
    </recommendedName>
</protein>
<feature type="region of interest" description="Disordered" evidence="3">
    <location>
        <begin position="262"/>
        <end position="288"/>
    </location>
</feature>
<feature type="region of interest" description="Disordered" evidence="3">
    <location>
        <begin position="329"/>
        <end position="352"/>
    </location>
</feature>
<organism evidence="4 5">
    <name type="scientific">Rhamnusium bicolor</name>
    <dbReference type="NCBI Taxonomy" id="1586634"/>
    <lineage>
        <taxon>Eukaryota</taxon>
        <taxon>Metazoa</taxon>
        <taxon>Ecdysozoa</taxon>
        <taxon>Arthropoda</taxon>
        <taxon>Hexapoda</taxon>
        <taxon>Insecta</taxon>
        <taxon>Pterygota</taxon>
        <taxon>Neoptera</taxon>
        <taxon>Endopterygota</taxon>
        <taxon>Coleoptera</taxon>
        <taxon>Polyphaga</taxon>
        <taxon>Cucujiformia</taxon>
        <taxon>Chrysomeloidea</taxon>
        <taxon>Cerambycidae</taxon>
        <taxon>Lepturinae</taxon>
        <taxon>Rhagiini</taxon>
        <taxon>Rhamnusium</taxon>
    </lineage>
</organism>
<feature type="compositionally biased region" description="Pro residues" evidence="3">
    <location>
        <begin position="857"/>
        <end position="867"/>
    </location>
</feature>
<dbReference type="InterPro" id="IPR050587">
    <property type="entry name" value="GNT1/Glycosyltrans_8"/>
</dbReference>
<evidence type="ECO:0000256" key="3">
    <source>
        <dbReference type="SAM" id="MobiDB-lite"/>
    </source>
</evidence>
<keyword evidence="5" id="KW-1185">Reference proteome</keyword>
<accession>A0AAV8WKR8</accession>
<dbReference type="Pfam" id="PF01501">
    <property type="entry name" value="Glyco_transf_8"/>
    <property type="match status" value="1"/>
</dbReference>
<dbReference type="SUPFAM" id="SSF53448">
    <property type="entry name" value="Nucleotide-diphospho-sugar transferases"/>
    <property type="match status" value="1"/>
</dbReference>
<dbReference type="CDD" id="cd02537">
    <property type="entry name" value="GT8_Glycogenin"/>
    <property type="match status" value="1"/>
</dbReference>
<gene>
    <name evidence="4" type="ORF">NQ314_020676</name>
</gene>
<feature type="compositionally biased region" description="Pro residues" evidence="3">
    <location>
        <begin position="513"/>
        <end position="540"/>
    </location>
</feature>
<dbReference type="InterPro" id="IPR002495">
    <property type="entry name" value="Glyco_trans_8"/>
</dbReference>
<evidence type="ECO:0000256" key="1">
    <source>
        <dbReference type="ARBA" id="ARBA00038162"/>
    </source>
</evidence>
<dbReference type="GO" id="GO:0008466">
    <property type="term" value="F:glycogenin glucosyltransferase activity"/>
    <property type="evidence" value="ECO:0007669"/>
    <property type="project" value="UniProtKB-EC"/>
</dbReference>
<evidence type="ECO:0000313" key="4">
    <source>
        <dbReference type="EMBL" id="KAJ8926826.1"/>
    </source>
</evidence>
<dbReference type="Gene3D" id="3.90.550.10">
    <property type="entry name" value="Spore Coat Polysaccharide Biosynthesis Protein SpsA, Chain A"/>
    <property type="match status" value="1"/>
</dbReference>
<reference evidence="4" key="1">
    <citation type="journal article" date="2023" name="Insect Mol. Biol.">
        <title>Genome sequencing provides insights into the evolution of gene families encoding plant cell wall-degrading enzymes in longhorned beetles.</title>
        <authorList>
            <person name="Shin N.R."/>
            <person name="Okamura Y."/>
            <person name="Kirsch R."/>
            <person name="Pauchet Y."/>
        </authorList>
    </citation>
    <scope>NUCLEOTIDE SEQUENCE</scope>
    <source>
        <strain evidence="4">RBIC_L_NR</strain>
    </source>
</reference>
<name>A0AAV8WKR8_9CUCU</name>
<evidence type="ECO:0000313" key="5">
    <source>
        <dbReference type="Proteomes" id="UP001162156"/>
    </source>
</evidence>
<feature type="compositionally biased region" description="Pro residues" evidence="3">
    <location>
        <begin position="441"/>
        <end position="453"/>
    </location>
</feature>
<feature type="region of interest" description="Disordered" evidence="3">
    <location>
        <begin position="881"/>
        <end position="1125"/>
    </location>
</feature>
<feature type="compositionally biased region" description="Basic and acidic residues" evidence="3">
    <location>
        <begin position="681"/>
        <end position="694"/>
    </location>
</feature>
<feature type="compositionally biased region" description="Pro residues" evidence="3">
    <location>
        <begin position="889"/>
        <end position="945"/>
    </location>
</feature>
<dbReference type="PANTHER" id="PTHR11183">
    <property type="entry name" value="GLYCOGENIN SUBFAMILY MEMBER"/>
    <property type="match status" value="1"/>
</dbReference>
<feature type="compositionally biased region" description="Low complexity" evidence="3">
    <location>
        <begin position="695"/>
        <end position="709"/>
    </location>
</feature>
<dbReference type="InterPro" id="IPR029044">
    <property type="entry name" value="Nucleotide-diphossugar_trans"/>
</dbReference>
<feature type="compositionally biased region" description="Polar residues" evidence="3">
    <location>
        <begin position="271"/>
        <end position="288"/>
    </location>
</feature>
<proteinExistence type="inferred from homology"/>
<dbReference type="FunFam" id="3.90.550.10:FF:000085">
    <property type="entry name" value="Glycogenin, isoform B"/>
    <property type="match status" value="1"/>
</dbReference>
<dbReference type="Proteomes" id="UP001162156">
    <property type="component" value="Unassembled WGS sequence"/>
</dbReference>
<dbReference type="GO" id="GO:0005978">
    <property type="term" value="P:glycogen biosynthetic process"/>
    <property type="evidence" value="ECO:0007669"/>
    <property type="project" value="UniProtKB-ARBA"/>
</dbReference>
<comment type="caution">
    <text evidence="4">The sequence shown here is derived from an EMBL/GenBank/DDBJ whole genome shotgun (WGS) entry which is preliminary data.</text>
</comment>
<sequence length="1125" mass="122883">MGGYAWVTLATNDSYSLGALVLAHSLKQAGTQQQLAVLVTPGVTGSMREKLSQVFNIVQEVNILDSKDEANLRLLKRPELGITFTKLHCWRLTQFEKCVFLDADTLVLENCDELFEREELSAAPDVGWPDCFNSGVFVYRPSNETYEKLIQFALEKGSFDGGDQGLLNLYFSDWAYKDISKHLPFIYNMCSTACYSYLPAFKQFGGNAKIIHFIGATKPWLQYFDTESKTVHPSEGAQHIQDILQRWWNIFCSLIHPNLTPDMPIEDSQGESKTPSQDTVHGSPSNVPQPTLHIPHYGYYHIPTPNVPTPAEDYQNVWDPWEEYDLRQSQNRSSTSNISHVFHSPPNQEQVNITESPGRLCEEHGITLDIHAHSEDHSQSSNFFETHSHSIESNQQNQLVESHNTNAYFVAGHHDSHDDQHNSAVDSHNFHPPTPTYSQPQYPPRIHPVPHIPLTPTYNQPQWPLQIDPTPHNPPTPTYSQPQWFPQIDPTPHNPPTPTYSQPQWLPQIDPIPHNPPTPTYNLPQCPPPNDPTPCNPPTPTYSQPQYPTLNDPTPHNVVHSEPPPEKPMTTEPPPSPQNSYPRLPDECVATTTVSNEITLYSSTNEDSNDNNSGLAGAFAQLTLGTARTPEQAALDDHLRRQGWEVGNIDYLGRDSFENIWSKICETLSSGPEQPAPKPKVIPEKTSEPTKPQEPETIPEPVEDVPVVLEEQENQSVESKPSSEANVPPDSTTPETESPQPAPEPIIPQPTSQSPQPDESSVITEIPQPLEEVSSPKTDVTQSEEPTKPTEPAPAEPLTDPTPVKSVEITPPSVPVTESPQPTLEAVPSSPEPIPERPKTDTVLESPVSVPDSVPESPKPTPEPVPESIPEVLPEILTPAPEVITESPKPAPEVVPEIPTPAPEVVPEIPTPAPEVVPESPTPAPEAVPLPESPKPAPDPIPASPELPTETPSVVPTPVAEAESPKPAAEVVPVSPKSAPKTEKSVPKSVTAIKTTKSESTKAGPESPKLTPESPQPVPESPTSESVPLVCPVAPKSPAEKKPGTKKSSPKEAPQPPKPEVTEATPPTTPISPQPKQTKQQALVVETSVPDTPPPASSEASATTPTPPPRKSSGAPKKPSTKTKK</sequence>
<feature type="compositionally biased region" description="Low complexity" evidence="3">
    <location>
        <begin position="946"/>
        <end position="962"/>
    </location>
</feature>
<dbReference type="EC" id="2.4.1.186" evidence="2"/>
<feature type="compositionally biased region" description="Polar residues" evidence="3">
    <location>
        <begin position="714"/>
        <end position="725"/>
    </location>
</feature>
<dbReference type="PRINTS" id="PR01217">
    <property type="entry name" value="PRICHEXTENSN"/>
</dbReference>
<comment type="similarity">
    <text evidence="1">Belongs to the glycosyltransferase 8 family. Glycogenin subfamily.</text>
</comment>
<feature type="compositionally biased region" description="Low complexity" evidence="3">
    <location>
        <begin position="843"/>
        <end position="856"/>
    </location>
</feature>
<dbReference type="AlphaFoldDB" id="A0AAV8WKR8"/>
<feature type="region of interest" description="Disordered" evidence="3">
    <location>
        <begin position="415"/>
        <end position="580"/>
    </location>
</feature>